<keyword evidence="2" id="KW-0812">Transmembrane</keyword>
<accession>A0A7S3YAQ6</accession>
<proteinExistence type="predicted"/>
<evidence type="ECO:0000256" key="2">
    <source>
        <dbReference type="SAM" id="Phobius"/>
    </source>
</evidence>
<name>A0A7S3YAQ6_9EUKA</name>
<feature type="region of interest" description="Disordered" evidence="1">
    <location>
        <begin position="313"/>
        <end position="332"/>
    </location>
</feature>
<sequence>MSIQQLVGTCEGTGAECYISTNAPSGTITAAPSIVPTASPATFAVPSILPTASPAMFPVETSAPATQSPTTAPNADIIPVTTLTPTAIPTAFPTTLPTADAPEVAVTVVSVFEQLTLAGLTDTEVDTFVINVNNALTTGLQLSDLDVIETSVTSSSLQATSAVRLANAADQEKVEGLVQAEGTKLLSENNGFDVTTYGTPDQVYLQGSRDVPPGDDDGEGESSDLVLVAIVVVIGVLAIALVACAAICYRRRRKRNDRDLSRMEMNSVHSANRMGENPSANVGSRADPDSTGNNFHYHEDFHRRDETRHGFQTNGVHEHTSAPPLPGQMQGNGEPVYVVETFGEDEEYQI</sequence>
<evidence type="ECO:0000313" key="3">
    <source>
        <dbReference type="EMBL" id="CAE0646242.1"/>
    </source>
</evidence>
<evidence type="ECO:0000256" key="1">
    <source>
        <dbReference type="SAM" id="MobiDB-lite"/>
    </source>
</evidence>
<organism evidence="3">
    <name type="scientific">Lotharella globosa</name>
    <dbReference type="NCBI Taxonomy" id="91324"/>
    <lineage>
        <taxon>Eukaryota</taxon>
        <taxon>Sar</taxon>
        <taxon>Rhizaria</taxon>
        <taxon>Cercozoa</taxon>
        <taxon>Chlorarachniophyceae</taxon>
        <taxon>Lotharella</taxon>
    </lineage>
</organism>
<gene>
    <name evidence="3" type="ORF">LGLO00237_LOCUS1726</name>
</gene>
<dbReference type="EMBL" id="HBIV01002528">
    <property type="protein sequence ID" value="CAE0646242.1"/>
    <property type="molecule type" value="Transcribed_RNA"/>
</dbReference>
<keyword evidence="2" id="KW-0472">Membrane</keyword>
<protein>
    <submittedName>
        <fullName evidence="3">Uncharacterized protein</fullName>
    </submittedName>
</protein>
<feature type="transmembrane region" description="Helical" evidence="2">
    <location>
        <begin position="225"/>
        <end position="249"/>
    </location>
</feature>
<keyword evidence="2" id="KW-1133">Transmembrane helix</keyword>
<dbReference type="AlphaFoldDB" id="A0A7S3YAQ6"/>
<reference evidence="3" key="1">
    <citation type="submission" date="2021-01" db="EMBL/GenBank/DDBJ databases">
        <authorList>
            <person name="Corre E."/>
            <person name="Pelletier E."/>
            <person name="Niang G."/>
            <person name="Scheremetjew M."/>
            <person name="Finn R."/>
            <person name="Kale V."/>
            <person name="Holt S."/>
            <person name="Cochrane G."/>
            <person name="Meng A."/>
            <person name="Brown T."/>
            <person name="Cohen L."/>
        </authorList>
    </citation>
    <scope>NUCLEOTIDE SEQUENCE</scope>
    <source>
        <strain evidence="3">CCCM811</strain>
    </source>
</reference>
<feature type="region of interest" description="Disordered" evidence="1">
    <location>
        <begin position="260"/>
        <end position="297"/>
    </location>
</feature>